<dbReference type="EMBL" id="BOSL01000010">
    <property type="protein sequence ID" value="GIP54267.1"/>
    <property type="molecule type" value="Genomic_DNA"/>
</dbReference>
<dbReference type="Proteomes" id="UP000679992">
    <property type="component" value="Unassembled WGS sequence"/>
</dbReference>
<organism evidence="3 4">
    <name type="scientific">Paenibacillus vini</name>
    <dbReference type="NCBI Taxonomy" id="1476024"/>
    <lineage>
        <taxon>Bacteria</taxon>
        <taxon>Bacillati</taxon>
        <taxon>Bacillota</taxon>
        <taxon>Bacilli</taxon>
        <taxon>Bacillales</taxon>
        <taxon>Paenibacillaceae</taxon>
        <taxon>Paenibacillus</taxon>
    </lineage>
</organism>
<keyword evidence="2" id="KW-0040">ANK repeat</keyword>
<dbReference type="PROSITE" id="PS51257">
    <property type="entry name" value="PROKAR_LIPOPROTEIN"/>
    <property type="match status" value="1"/>
</dbReference>
<accession>A0ABQ4MF29</accession>
<dbReference type="SUPFAM" id="SSF48403">
    <property type="entry name" value="Ankyrin repeat"/>
    <property type="match status" value="1"/>
</dbReference>
<dbReference type="PANTHER" id="PTHR24126:SF14">
    <property type="entry name" value="ANK_REP_REGION DOMAIN-CONTAINING PROTEIN"/>
    <property type="match status" value="1"/>
</dbReference>
<evidence type="ECO:0000256" key="1">
    <source>
        <dbReference type="ARBA" id="ARBA00022737"/>
    </source>
</evidence>
<comment type="caution">
    <text evidence="3">The sequence shown here is derived from an EMBL/GenBank/DDBJ whole genome shotgun (WGS) entry which is preliminary data.</text>
</comment>
<dbReference type="Gene3D" id="1.25.40.20">
    <property type="entry name" value="Ankyrin repeat-containing domain"/>
    <property type="match status" value="1"/>
</dbReference>
<dbReference type="Pfam" id="PF00023">
    <property type="entry name" value="Ank"/>
    <property type="match status" value="1"/>
</dbReference>
<evidence type="ECO:0000256" key="2">
    <source>
        <dbReference type="ARBA" id="ARBA00023043"/>
    </source>
</evidence>
<dbReference type="InterPro" id="IPR002110">
    <property type="entry name" value="Ankyrin_rpt"/>
</dbReference>
<dbReference type="PANTHER" id="PTHR24126">
    <property type="entry name" value="ANKYRIN REPEAT, PH AND SEC7 DOMAIN CONTAINING PROTEIN SECG-RELATED"/>
    <property type="match status" value="1"/>
</dbReference>
<evidence type="ECO:0008006" key="5">
    <source>
        <dbReference type="Google" id="ProtNLM"/>
    </source>
</evidence>
<proteinExistence type="predicted"/>
<protein>
    <recommendedName>
        <fullName evidence="5">Ankyrin</fullName>
    </recommendedName>
</protein>
<keyword evidence="1" id="KW-0677">Repeat</keyword>
<reference evidence="3 4" key="1">
    <citation type="submission" date="2021-03" db="EMBL/GenBank/DDBJ databases">
        <title>Antimicrobial resistance genes in bacteria isolated from Japanese honey, and their potential for conferring macrolide and lincosamide resistance in the American foulbrood pathogen Paenibacillus larvae.</title>
        <authorList>
            <person name="Okamoto M."/>
            <person name="Kumagai M."/>
            <person name="Kanamori H."/>
            <person name="Takamatsu D."/>
        </authorList>
    </citation>
    <scope>NUCLEOTIDE SEQUENCE [LARGE SCALE GENOMIC DNA]</scope>
    <source>
        <strain evidence="3 4">J42TS3</strain>
    </source>
</reference>
<sequence length="443" mass="48722">MRTLLISVFVALTLIVTSCSGISGREDGLQSDNLSALSSGITAANWEEQVGYDRLRVLVGGILKDWRNQGVEIEAFFENPDVEAEFWTELVLIYFTEEEGRYGNLLDAMNWIRDHQDLIKEQGEAALADISNNISSTESIHSSGENLELSIDAQLVEAINSGDTKAVEQMLSQGADPNAVDEYGASALQLAIFRGDFPSDMPDPDLINTGKKIALEMVELLLAKGADPNAQSSEQSALIAAGLYLPQACIPLLEAGAEVNATDRLGNTVLFYLLKDEELFAALLKHGADPDLKNNEGETVYDEIRNQNATGIAKILNMELQEQLVTPVNPYVTSVFEKVHKGINQKEAVDLFGTDYIAGVDEMDGSEVWEYVVTAKGYKRPTGDFGSIDFEGLEAGKMKMHLFIHWNEDQSAWYSSVYVLGPEKEVYVYYINPGDQKTVGQPL</sequence>
<dbReference type="InterPro" id="IPR036770">
    <property type="entry name" value="Ankyrin_rpt-contain_sf"/>
</dbReference>
<keyword evidence="4" id="KW-1185">Reference proteome</keyword>
<evidence type="ECO:0000313" key="3">
    <source>
        <dbReference type="EMBL" id="GIP54267.1"/>
    </source>
</evidence>
<name>A0ABQ4MF29_9BACL</name>
<dbReference type="RefSeq" id="WP_213655586.1">
    <property type="nucleotide sequence ID" value="NZ_BOSL01000010.1"/>
</dbReference>
<dbReference type="SMART" id="SM00248">
    <property type="entry name" value="ANK"/>
    <property type="match status" value="3"/>
</dbReference>
<gene>
    <name evidence="3" type="ORF">J42TS3_33020</name>
</gene>
<evidence type="ECO:0000313" key="4">
    <source>
        <dbReference type="Proteomes" id="UP000679992"/>
    </source>
</evidence>